<gene>
    <name evidence="1" type="ORF">NS96R_14240</name>
</gene>
<dbReference type="Proteomes" id="UP000071644">
    <property type="component" value="Unassembled WGS sequence"/>
</dbReference>
<accession>A0AAJ0PEV4</accession>
<name>A0AAJ0PEV4_9PSED</name>
<dbReference type="AlphaFoldDB" id="A0AAJ0PEV4"/>
<evidence type="ECO:0000313" key="2">
    <source>
        <dbReference type="Proteomes" id="UP000071644"/>
    </source>
</evidence>
<evidence type="ECO:0000313" key="1">
    <source>
        <dbReference type="EMBL" id="KTT16905.1"/>
    </source>
</evidence>
<proteinExistence type="predicted"/>
<dbReference type="EMBL" id="LDSN01000036">
    <property type="protein sequence ID" value="KTT16905.1"/>
    <property type="molecule type" value="Genomic_DNA"/>
</dbReference>
<sequence length="163" mass="17726">MRAPAEGHSLNFTLKQLILSAGLAAKVQAGNVRVVVVPFQDQPHLDGHGLAELGLSEGNSQALLAAVRHAYRTGVIDSRISPIAPGAAFDLLHLTPAHKPVRFGTGIVLRMAINRLDLLTARHWRASGHDSKASFLDYWSQVMPDTPTCPAPWCWLIHFDLKG</sequence>
<reference evidence="1 2" key="1">
    <citation type="journal article" date="2016" name="Front. Microbiol.">
        <title>Genomic Resource of Rice Seed Associated Bacteria.</title>
        <authorList>
            <person name="Midha S."/>
            <person name="Bansal K."/>
            <person name="Sharma S."/>
            <person name="Kumar N."/>
            <person name="Patil P.P."/>
            <person name="Chaudhry V."/>
            <person name="Patil P.B."/>
        </authorList>
    </citation>
    <scope>NUCLEOTIDE SEQUENCE [LARGE SCALE GENOMIC DNA]</scope>
    <source>
        <strain evidence="1 2">NS96</strain>
    </source>
</reference>
<protein>
    <submittedName>
        <fullName evidence="1">Uncharacterized protein</fullName>
    </submittedName>
</protein>
<comment type="caution">
    <text evidence="1">The sequence shown here is derived from an EMBL/GenBank/DDBJ whole genome shotgun (WGS) entry which is preliminary data.</text>
</comment>
<organism evidence="1 2">
    <name type="scientific">Pseudomonas parafulva</name>
    <dbReference type="NCBI Taxonomy" id="157782"/>
    <lineage>
        <taxon>Bacteria</taxon>
        <taxon>Pseudomonadati</taxon>
        <taxon>Pseudomonadota</taxon>
        <taxon>Gammaproteobacteria</taxon>
        <taxon>Pseudomonadales</taxon>
        <taxon>Pseudomonadaceae</taxon>
        <taxon>Pseudomonas</taxon>
    </lineage>
</organism>
<dbReference type="RefSeq" id="WP_058639025.1">
    <property type="nucleotide sequence ID" value="NZ_LDSN01000036.1"/>
</dbReference>